<keyword evidence="2" id="KW-0805">Transcription regulation</keyword>
<dbReference type="GO" id="GO:0032993">
    <property type="term" value="C:protein-DNA complex"/>
    <property type="evidence" value="ECO:0007669"/>
    <property type="project" value="TreeGrafter"/>
</dbReference>
<evidence type="ECO:0000313" key="6">
    <source>
        <dbReference type="EMBL" id="RUQ72192.1"/>
    </source>
</evidence>
<dbReference type="InterPro" id="IPR005119">
    <property type="entry name" value="LysR_subst-bd"/>
</dbReference>
<evidence type="ECO:0000313" key="7">
    <source>
        <dbReference type="Proteomes" id="UP000280346"/>
    </source>
</evidence>
<sequence>MELRHLRYFVVVAEELHFGRAALRLGISQPPLSQQIQALETELDVQLLDRSSRKVALTPAGVTFLAEARQTLAQADRSVTMARRAAAGTIGVLRVGFTPSVPFMELFPRVMRGYRHAFPGVEIRLLEMITRQQIDAMTENRLDVGFIRAPLPPIPSDVATLPVLTDRLVLLAHKDHRLAALPAIPVAELKGEPMIMMDREAGTGLYGHVHGLCAAHGFGPTVAQEVRGAWTPIGLVAAGLGVSILYSSLVARLGIADVVQRPIDAPAADGQILFAHRMAMGPQAQEFTALVRDAVR</sequence>
<proteinExistence type="inferred from homology"/>
<dbReference type="CDD" id="cd08414">
    <property type="entry name" value="PBP2_LTTR_aromatics_like"/>
    <property type="match status" value="1"/>
</dbReference>
<dbReference type="Proteomes" id="UP000280346">
    <property type="component" value="Unassembled WGS sequence"/>
</dbReference>
<dbReference type="InterPro" id="IPR036390">
    <property type="entry name" value="WH_DNA-bd_sf"/>
</dbReference>
<name>A0A3S0WVR1_9PROT</name>
<dbReference type="PROSITE" id="PS50931">
    <property type="entry name" value="HTH_LYSR"/>
    <property type="match status" value="1"/>
</dbReference>
<dbReference type="FunFam" id="1.10.10.10:FF:000001">
    <property type="entry name" value="LysR family transcriptional regulator"/>
    <property type="match status" value="1"/>
</dbReference>
<dbReference type="GO" id="GO:0003677">
    <property type="term" value="F:DNA binding"/>
    <property type="evidence" value="ECO:0007669"/>
    <property type="project" value="UniProtKB-KW"/>
</dbReference>
<dbReference type="AlphaFoldDB" id="A0A3S0WVR1"/>
<evidence type="ECO:0000256" key="4">
    <source>
        <dbReference type="ARBA" id="ARBA00023163"/>
    </source>
</evidence>
<dbReference type="OrthoDB" id="9811588at2"/>
<dbReference type="Gene3D" id="3.40.190.10">
    <property type="entry name" value="Periplasmic binding protein-like II"/>
    <property type="match status" value="2"/>
</dbReference>
<dbReference type="SUPFAM" id="SSF46785">
    <property type="entry name" value="Winged helix' DNA-binding domain"/>
    <property type="match status" value="1"/>
</dbReference>
<keyword evidence="3" id="KW-0238">DNA-binding</keyword>
<comment type="similarity">
    <text evidence="1">Belongs to the LysR transcriptional regulatory family.</text>
</comment>
<keyword evidence="7" id="KW-1185">Reference proteome</keyword>
<evidence type="ECO:0000256" key="1">
    <source>
        <dbReference type="ARBA" id="ARBA00009437"/>
    </source>
</evidence>
<dbReference type="PANTHER" id="PTHR30346">
    <property type="entry name" value="TRANSCRIPTIONAL DUAL REGULATOR HCAR-RELATED"/>
    <property type="match status" value="1"/>
</dbReference>
<dbReference type="PANTHER" id="PTHR30346:SF17">
    <property type="entry name" value="LYSR FAMILY TRANSCRIPTIONAL REGULATOR"/>
    <property type="match status" value="1"/>
</dbReference>
<evidence type="ECO:0000256" key="3">
    <source>
        <dbReference type="ARBA" id="ARBA00023125"/>
    </source>
</evidence>
<evidence type="ECO:0000259" key="5">
    <source>
        <dbReference type="PROSITE" id="PS50931"/>
    </source>
</evidence>
<dbReference type="EMBL" id="RZIJ01000007">
    <property type="protein sequence ID" value="RUQ72192.1"/>
    <property type="molecule type" value="Genomic_DNA"/>
</dbReference>
<dbReference type="Pfam" id="PF00126">
    <property type="entry name" value="HTH_1"/>
    <property type="match status" value="1"/>
</dbReference>
<keyword evidence="4" id="KW-0804">Transcription</keyword>
<protein>
    <submittedName>
        <fullName evidence="6">LysR family transcriptional regulator</fullName>
    </submittedName>
</protein>
<dbReference type="PRINTS" id="PR00039">
    <property type="entry name" value="HTHLYSR"/>
</dbReference>
<comment type="caution">
    <text evidence="6">The sequence shown here is derived from an EMBL/GenBank/DDBJ whole genome shotgun (WGS) entry which is preliminary data.</text>
</comment>
<organism evidence="6 7">
    <name type="scientific">Azospirillum doebereinerae</name>
    <dbReference type="NCBI Taxonomy" id="92933"/>
    <lineage>
        <taxon>Bacteria</taxon>
        <taxon>Pseudomonadati</taxon>
        <taxon>Pseudomonadota</taxon>
        <taxon>Alphaproteobacteria</taxon>
        <taxon>Rhodospirillales</taxon>
        <taxon>Azospirillaceae</taxon>
        <taxon>Azospirillum</taxon>
    </lineage>
</organism>
<evidence type="ECO:0000256" key="2">
    <source>
        <dbReference type="ARBA" id="ARBA00023015"/>
    </source>
</evidence>
<gene>
    <name evidence="6" type="ORF">EJ913_11615</name>
</gene>
<dbReference type="Pfam" id="PF03466">
    <property type="entry name" value="LysR_substrate"/>
    <property type="match status" value="1"/>
</dbReference>
<dbReference type="SUPFAM" id="SSF53850">
    <property type="entry name" value="Periplasmic binding protein-like II"/>
    <property type="match status" value="1"/>
</dbReference>
<feature type="domain" description="HTH lysR-type" evidence="5">
    <location>
        <begin position="1"/>
        <end position="58"/>
    </location>
</feature>
<dbReference type="RefSeq" id="WP_126997908.1">
    <property type="nucleotide sequence ID" value="NZ_CP173192.1"/>
</dbReference>
<dbReference type="InterPro" id="IPR036388">
    <property type="entry name" value="WH-like_DNA-bd_sf"/>
</dbReference>
<dbReference type="InterPro" id="IPR000847">
    <property type="entry name" value="LysR_HTH_N"/>
</dbReference>
<dbReference type="Gene3D" id="1.10.10.10">
    <property type="entry name" value="Winged helix-like DNA-binding domain superfamily/Winged helix DNA-binding domain"/>
    <property type="match status" value="1"/>
</dbReference>
<accession>A0A3S0WVR1</accession>
<dbReference type="GO" id="GO:0003700">
    <property type="term" value="F:DNA-binding transcription factor activity"/>
    <property type="evidence" value="ECO:0007669"/>
    <property type="project" value="InterPro"/>
</dbReference>
<reference evidence="6 7" key="1">
    <citation type="submission" date="2018-12" db="EMBL/GenBank/DDBJ databases">
        <authorList>
            <person name="Yang Y."/>
        </authorList>
    </citation>
    <scope>NUCLEOTIDE SEQUENCE [LARGE SCALE GENOMIC DNA]</scope>
    <source>
        <strain evidence="6 7">GSF71</strain>
    </source>
</reference>